<protein>
    <submittedName>
        <fullName evidence="1">Type III secretion system protein</fullName>
    </submittedName>
</protein>
<proteinExistence type="predicted"/>
<dbReference type="OrthoDB" id="6518149at2"/>
<name>W0I149_9GAMM</name>
<keyword evidence="2" id="KW-1185">Reference proteome</keyword>
<dbReference type="KEGG" id="sod:Sant_3203"/>
<dbReference type="PATRIC" id="fig|1239307.3.peg.3531"/>
<dbReference type="RefSeq" id="WP_148296314.1">
    <property type="nucleotide sequence ID" value="NZ_CP006569.1"/>
</dbReference>
<organism evidence="1 2">
    <name type="scientific">Sodalis praecaptivus</name>
    <dbReference type="NCBI Taxonomy" id="1239307"/>
    <lineage>
        <taxon>Bacteria</taxon>
        <taxon>Pseudomonadati</taxon>
        <taxon>Pseudomonadota</taxon>
        <taxon>Gammaproteobacteria</taxon>
        <taxon>Enterobacterales</taxon>
        <taxon>Bruguierivoracaceae</taxon>
        <taxon>Sodalis</taxon>
    </lineage>
</organism>
<dbReference type="EMBL" id="CP006569">
    <property type="protein sequence ID" value="AHF78200.1"/>
    <property type="molecule type" value="Genomic_DNA"/>
</dbReference>
<evidence type="ECO:0000313" key="2">
    <source>
        <dbReference type="Proteomes" id="UP000019028"/>
    </source>
</evidence>
<gene>
    <name evidence="1" type="primary">ysaH</name>
    <name evidence="1" type="ORF">Sant_3203</name>
</gene>
<dbReference type="Proteomes" id="UP000019028">
    <property type="component" value="Chromosome"/>
</dbReference>
<dbReference type="AlphaFoldDB" id="W0I149"/>
<sequence length="222" mass="25478">MRNMLLDELNGGGDPVIIKARRSRRARRAANMLEQTYRRCQDLVAENQRECEALYQQQYQAGFRAGFQHLYQQWLIQLDEWAGLQKELAQARRVQLAEDLTALFTQPTIVDFIVKQLTQTTGIDVPSVVVLPAGITPPDSLLHIHCISGDDDNFAVQQGERVVRFPQDRLCRQWLTDIDTQEGIRELQRHIDTLPSARLDALCQSMTVFVQQLFTPKNEETS</sequence>
<dbReference type="HOGENOM" id="CLU_1281558_0_0_6"/>
<reference evidence="1 2" key="1">
    <citation type="journal article" date="2014" name="Genome Biol. Evol.">
        <title>Genome degeneration and adaptation in a nascent stage of symbiosis.</title>
        <authorList>
            <person name="Oakeson K.F."/>
            <person name="Gil R."/>
            <person name="Clayton A.L."/>
            <person name="Dunn D.M."/>
            <person name="von Niederhausern A.C."/>
            <person name="Hamil C."/>
            <person name="Aoyagi A."/>
            <person name="Duval B."/>
            <person name="Baca A."/>
            <person name="Silva F.J."/>
            <person name="Vallier A."/>
            <person name="Jackson D.G."/>
            <person name="Latorre A."/>
            <person name="Weiss R.B."/>
            <person name="Heddi A."/>
            <person name="Moya A."/>
            <person name="Dale C."/>
        </authorList>
    </citation>
    <scope>NUCLEOTIDE SEQUENCE [LARGE SCALE GENOMIC DNA]</scope>
    <source>
        <strain evidence="1 2">HS1</strain>
    </source>
</reference>
<evidence type="ECO:0000313" key="1">
    <source>
        <dbReference type="EMBL" id="AHF78200.1"/>
    </source>
</evidence>
<accession>W0I149</accession>